<gene>
    <name evidence="7" type="ORF">A3A65_03055</name>
</gene>
<accession>A0A1G1W2V5</accession>
<evidence type="ECO:0000256" key="6">
    <source>
        <dbReference type="SAM" id="Phobius"/>
    </source>
</evidence>
<evidence type="ECO:0000256" key="4">
    <source>
        <dbReference type="ARBA" id="ARBA00022989"/>
    </source>
</evidence>
<evidence type="ECO:0000256" key="3">
    <source>
        <dbReference type="ARBA" id="ARBA00022692"/>
    </source>
</evidence>
<name>A0A1G1W2V5_9BACT</name>
<evidence type="ECO:0000313" key="7">
    <source>
        <dbReference type="EMBL" id="OGY21996.1"/>
    </source>
</evidence>
<evidence type="ECO:0000256" key="2">
    <source>
        <dbReference type="ARBA" id="ARBA00022475"/>
    </source>
</evidence>
<feature type="transmembrane region" description="Helical" evidence="6">
    <location>
        <begin position="21"/>
        <end position="43"/>
    </location>
</feature>
<dbReference type="STRING" id="1797593.A3A65_03055"/>
<evidence type="ECO:0000256" key="5">
    <source>
        <dbReference type="ARBA" id="ARBA00023136"/>
    </source>
</evidence>
<dbReference type="EMBL" id="MHCL01000007">
    <property type="protein sequence ID" value="OGY21996.1"/>
    <property type="molecule type" value="Genomic_DNA"/>
</dbReference>
<keyword evidence="2" id="KW-1003">Cell membrane</keyword>
<dbReference type="Pfam" id="PF01943">
    <property type="entry name" value="Polysacc_synt"/>
    <property type="match status" value="1"/>
</dbReference>
<reference evidence="7 8" key="1">
    <citation type="journal article" date="2016" name="Nat. Commun.">
        <title>Thousands of microbial genomes shed light on interconnected biogeochemical processes in an aquifer system.</title>
        <authorList>
            <person name="Anantharaman K."/>
            <person name="Brown C.T."/>
            <person name="Hug L.A."/>
            <person name="Sharon I."/>
            <person name="Castelle C.J."/>
            <person name="Probst A.J."/>
            <person name="Thomas B.C."/>
            <person name="Singh A."/>
            <person name="Wilkins M.J."/>
            <person name="Karaoz U."/>
            <person name="Brodie E.L."/>
            <person name="Williams K.H."/>
            <person name="Hubbard S.S."/>
            <person name="Banfield J.F."/>
        </authorList>
    </citation>
    <scope>NUCLEOTIDE SEQUENCE [LARGE SCALE GENOMIC DNA]</scope>
</reference>
<feature type="transmembrane region" description="Helical" evidence="6">
    <location>
        <begin position="93"/>
        <end position="116"/>
    </location>
</feature>
<feature type="transmembrane region" description="Helical" evidence="6">
    <location>
        <begin position="128"/>
        <end position="147"/>
    </location>
</feature>
<keyword evidence="4 6" id="KW-1133">Transmembrane helix</keyword>
<dbReference type="PANTHER" id="PTHR30250:SF11">
    <property type="entry name" value="O-ANTIGEN TRANSPORTER-RELATED"/>
    <property type="match status" value="1"/>
</dbReference>
<organism evidence="7 8">
    <name type="scientific">Candidatus Chisholmbacteria bacterium RIFCSPLOWO2_01_FULL_49_14</name>
    <dbReference type="NCBI Taxonomy" id="1797593"/>
    <lineage>
        <taxon>Bacteria</taxon>
        <taxon>Candidatus Chisholmiibacteriota</taxon>
    </lineage>
</organism>
<keyword evidence="3 6" id="KW-0812">Transmembrane</keyword>
<dbReference type="PANTHER" id="PTHR30250">
    <property type="entry name" value="PST FAMILY PREDICTED COLANIC ACID TRANSPORTER"/>
    <property type="match status" value="1"/>
</dbReference>
<feature type="transmembrane region" description="Helical" evidence="6">
    <location>
        <begin position="263"/>
        <end position="282"/>
    </location>
</feature>
<protein>
    <recommendedName>
        <fullName evidence="9">Polysaccharide biosynthesis protein C-terminal domain-containing protein</fullName>
    </recommendedName>
</protein>
<sequence>MIKRLTRLIRSDTAKDASTMTIGTAVAALLAAVFFIIAARRLGPKEFGIFSLATAASFMFADMVDLALNAALVRFVAAERNKEEGKAEKYMKYILKIKLGIGMLLMVIVALFAPILSKLLFGSPLPTILFLTGLGTAFQLLYTFGIAHLQAIQRFAKAAFLTALLPGLRLVGLLLLLFFSSMTTTPTLVIYFSATAILIAVSMVVIPRGYLFVRGEGEIAKPFLKYTLPLSAGFAIAAVSGRIDNFILANLSGSTAVGFYAAAFRLFTPFQFLAGSLSTVFAPRFAGFTNLSEARSYFRKGILAICLMSFGLLIFLPFSPFIINLFYGSDYVQSVSVLRILFFGFALFLLQVPFTSTILFYLAKTRVFALISGVQLILIVVGNFALIPRFQENGSAMAFLATQLMVLVMLAIYTLLQLREEKT</sequence>
<proteinExistence type="predicted"/>
<evidence type="ECO:0000256" key="1">
    <source>
        <dbReference type="ARBA" id="ARBA00004651"/>
    </source>
</evidence>
<feature type="transmembrane region" description="Helical" evidence="6">
    <location>
        <begin position="159"/>
        <end position="182"/>
    </location>
</feature>
<keyword evidence="5 6" id="KW-0472">Membrane</keyword>
<feature type="transmembrane region" description="Helical" evidence="6">
    <location>
        <begin position="367"/>
        <end position="390"/>
    </location>
</feature>
<feature type="transmembrane region" description="Helical" evidence="6">
    <location>
        <begin position="223"/>
        <end position="243"/>
    </location>
</feature>
<dbReference type="GO" id="GO:0005886">
    <property type="term" value="C:plasma membrane"/>
    <property type="evidence" value="ECO:0007669"/>
    <property type="project" value="UniProtKB-SubCell"/>
</dbReference>
<dbReference type="InterPro" id="IPR050833">
    <property type="entry name" value="Poly_Biosynth_Transport"/>
</dbReference>
<comment type="caution">
    <text evidence="7">The sequence shown here is derived from an EMBL/GenBank/DDBJ whole genome shotgun (WGS) entry which is preliminary data.</text>
</comment>
<dbReference type="Proteomes" id="UP000176723">
    <property type="component" value="Unassembled WGS sequence"/>
</dbReference>
<dbReference type="AlphaFoldDB" id="A0A1G1W2V5"/>
<evidence type="ECO:0008006" key="9">
    <source>
        <dbReference type="Google" id="ProtNLM"/>
    </source>
</evidence>
<evidence type="ECO:0000313" key="8">
    <source>
        <dbReference type="Proteomes" id="UP000176723"/>
    </source>
</evidence>
<feature type="transmembrane region" description="Helical" evidence="6">
    <location>
        <begin position="188"/>
        <end position="211"/>
    </location>
</feature>
<comment type="subcellular location">
    <subcellularLocation>
        <location evidence="1">Cell membrane</location>
        <topology evidence="1">Multi-pass membrane protein</topology>
    </subcellularLocation>
</comment>
<feature type="transmembrane region" description="Helical" evidence="6">
    <location>
        <begin position="396"/>
        <end position="416"/>
    </location>
</feature>
<feature type="transmembrane region" description="Helical" evidence="6">
    <location>
        <begin position="340"/>
        <end position="362"/>
    </location>
</feature>
<feature type="transmembrane region" description="Helical" evidence="6">
    <location>
        <begin position="302"/>
        <end position="328"/>
    </location>
</feature>
<feature type="transmembrane region" description="Helical" evidence="6">
    <location>
        <begin position="49"/>
        <end position="72"/>
    </location>
</feature>
<dbReference type="InterPro" id="IPR002797">
    <property type="entry name" value="Polysacc_synth"/>
</dbReference>